<dbReference type="Proteomes" id="UP001054945">
    <property type="component" value="Unassembled WGS sequence"/>
</dbReference>
<evidence type="ECO:0000256" key="11">
    <source>
        <dbReference type="ARBA" id="ARBA00023125"/>
    </source>
</evidence>
<keyword evidence="7 17" id="KW-0347">Helicase</keyword>
<dbReference type="InterPro" id="IPR045028">
    <property type="entry name" value="DinG/Rad3-like"/>
</dbReference>
<dbReference type="InterPro" id="IPR030845">
    <property type="entry name" value="RTEL1"/>
</dbReference>
<dbReference type="GO" id="GO:0051539">
    <property type="term" value="F:4 iron, 4 sulfur cluster binding"/>
    <property type="evidence" value="ECO:0007669"/>
    <property type="project" value="UniProtKB-UniRule"/>
</dbReference>
<comment type="caution">
    <text evidence="20">The sequence shown here is derived from an EMBL/GenBank/DDBJ whole genome shotgun (WGS) entry which is preliminary data.</text>
</comment>
<feature type="binding site" evidence="17">
    <location>
        <position position="192"/>
    </location>
    <ligand>
        <name>[4Fe-4S] cluster</name>
        <dbReference type="ChEBI" id="CHEBI:49883"/>
    </ligand>
</feature>
<feature type="region of interest" description="Disordered" evidence="18">
    <location>
        <begin position="860"/>
        <end position="881"/>
    </location>
</feature>
<evidence type="ECO:0000256" key="2">
    <source>
        <dbReference type="ARBA" id="ARBA00022485"/>
    </source>
</evidence>
<dbReference type="SMART" id="SM00488">
    <property type="entry name" value="DEXDc2"/>
    <property type="match status" value="1"/>
</dbReference>
<dbReference type="CDD" id="cd17970">
    <property type="entry name" value="DEAHc_FancJ"/>
    <property type="match status" value="1"/>
</dbReference>
<accession>A0AAV4TRW5</accession>
<organism evidence="20 21">
    <name type="scientific">Caerostris extrusa</name>
    <name type="common">Bark spider</name>
    <name type="synonym">Caerostris bankana</name>
    <dbReference type="NCBI Taxonomy" id="172846"/>
    <lineage>
        <taxon>Eukaryota</taxon>
        <taxon>Metazoa</taxon>
        <taxon>Ecdysozoa</taxon>
        <taxon>Arthropoda</taxon>
        <taxon>Chelicerata</taxon>
        <taxon>Arachnida</taxon>
        <taxon>Araneae</taxon>
        <taxon>Araneomorphae</taxon>
        <taxon>Entelegynae</taxon>
        <taxon>Araneoidea</taxon>
        <taxon>Araneidae</taxon>
        <taxon>Caerostris</taxon>
    </lineage>
</organism>
<dbReference type="InterPro" id="IPR014013">
    <property type="entry name" value="Helic_SF1/SF2_ATP-bd_DinG/Rad3"/>
</dbReference>
<comment type="similarity">
    <text evidence="17">Belongs to the helicase family. RAD3/XPD subfamily.</text>
</comment>
<gene>
    <name evidence="20" type="primary">GI15901</name>
    <name evidence="20" type="ORF">CEXT_181221</name>
</gene>
<evidence type="ECO:0000256" key="10">
    <source>
        <dbReference type="ARBA" id="ARBA00023014"/>
    </source>
</evidence>
<dbReference type="FunFam" id="3.40.50.300:FF:000431">
    <property type="entry name" value="Regulator of telomere elongation helicase 1"/>
    <property type="match status" value="1"/>
</dbReference>
<evidence type="ECO:0000256" key="17">
    <source>
        <dbReference type="HAMAP-Rule" id="MF_03065"/>
    </source>
</evidence>
<dbReference type="GO" id="GO:0010569">
    <property type="term" value="P:regulation of double-strand break repair via homologous recombination"/>
    <property type="evidence" value="ECO:0007669"/>
    <property type="project" value="UniProtKB-UniRule"/>
</dbReference>
<dbReference type="InterPro" id="IPR014001">
    <property type="entry name" value="Helicase_ATP-bd"/>
</dbReference>
<dbReference type="EC" id="5.6.2.-" evidence="17"/>
<keyword evidence="13 17" id="KW-0413">Isomerase</keyword>
<dbReference type="GO" id="GO:0006260">
    <property type="term" value="P:DNA replication"/>
    <property type="evidence" value="ECO:0007669"/>
    <property type="project" value="InterPro"/>
</dbReference>
<keyword evidence="8 17" id="KW-0067">ATP-binding</keyword>
<feature type="binding site" evidence="17">
    <location>
        <position position="183"/>
    </location>
    <ligand>
        <name>[4Fe-4S] cluster</name>
        <dbReference type="ChEBI" id="CHEBI:49883"/>
    </ligand>
</feature>
<keyword evidence="11 17" id="KW-0238">DNA-binding</keyword>
<dbReference type="GO" id="GO:0090657">
    <property type="term" value="P:telomeric loop disassembly"/>
    <property type="evidence" value="ECO:0007669"/>
    <property type="project" value="TreeGrafter"/>
</dbReference>
<dbReference type="PANTHER" id="PTHR11472">
    <property type="entry name" value="DNA REPAIR DEAD HELICASE RAD3/XP-D SUBFAMILY MEMBER"/>
    <property type="match status" value="1"/>
</dbReference>
<keyword evidence="2 17" id="KW-0004">4Fe-4S</keyword>
<dbReference type="Gene3D" id="3.40.50.300">
    <property type="entry name" value="P-loop containing nucleotide triphosphate hydrolases"/>
    <property type="match status" value="2"/>
</dbReference>
<dbReference type="Pfam" id="PF06733">
    <property type="entry name" value="DEAD_2"/>
    <property type="match status" value="1"/>
</dbReference>
<dbReference type="InterPro" id="IPR013020">
    <property type="entry name" value="Rad3/Chl1-like"/>
</dbReference>
<keyword evidence="6 17" id="KW-0378">Hydrolase</keyword>
<evidence type="ECO:0000256" key="8">
    <source>
        <dbReference type="ARBA" id="ARBA00022840"/>
    </source>
</evidence>
<evidence type="ECO:0000256" key="3">
    <source>
        <dbReference type="ARBA" id="ARBA00022723"/>
    </source>
</evidence>
<dbReference type="PROSITE" id="PS51193">
    <property type="entry name" value="HELICASE_ATP_BIND_2"/>
    <property type="match status" value="1"/>
</dbReference>
<dbReference type="GO" id="GO:0070182">
    <property type="term" value="F:DNA polymerase binding"/>
    <property type="evidence" value="ECO:0007669"/>
    <property type="project" value="TreeGrafter"/>
</dbReference>
<comment type="catalytic activity">
    <reaction evidence="15 17">
        <text>ATP + H2O = ADP + phosphate + H(+)</text>
        <dbReference type="Rhea" id="RHEA:13065"/>
        <dbReference type="ChEBI" id="CHEBI:15377"/>
        <dbReference type="ChEBI" id="CHEBI:15378"/>
        <dbReference type="ChEBI" id="CHEBI:30616"/>
        <dbReference type="ChEBI" id="CHEBI:43474"/>
        <dbReference type="ChEBI" id="CHEBI:456216"/>
    </reaction>
</comment>
<feature type="binding site" evidence="17">
    <location>
        <position position="229"/>
    </location>
    <ligand>
        <name>[4Fe-4S] cluster</name>
        <dbReference type="ChEBI" id="CHEBI:49883"/>
    </ligand>
</feature>
<dbReference type="SUPFAM" id="SSF52540">
    <property type="entry name" value="P-loop containing nucleoside triphosphate hydrolases"/>
    <property type="match status" value="1"/>
</dbReference>
<keyword evidence="14 17" id="KW-0539">Nucleus</keyword>
<feature type="compositionally biased region" description="Polar residues" evidence="18">
    <location>
        <begin position="783"/>
        <end position="794"/>
    </location>
</feature>
<dbReference type="GO" id="GO:0006281">
    <property type="term" value="P:DNA repair"/>
    <property type="evidence" value="ECO:0007669"/>
    <property type="project" value="UniProtKB-UniRule"/>
</dbReference>
<evidence type="ECO:0000256" key="5">
    <source>
        <dbReference type="ARBA" id="ARBA00022763"/>
    </source>
</evidence>
<dbReference type="Pfam" id="PF13307">
    <property type="entry name" value="Helicase_C_2"/>
    <property type="match status" value="1"/>
</dbReference>
<evidence type="ECO:0000256" key="1">
    <source>
        <dbReference type="ARBA" id="ARBA00004123"/>
    </source>
</evidence>
<dbReference type="InterPro" id="IPR027417">
    <property type="entry name" value="P-loop_NTPase"/>
</dbReference>
<dbReference type="InterPro" id="IPR057498">
    <property type="entry name" value="Rtel1_ARCH"/>
</dbReference>
<keyword evidence="4 17" id="KW-0547">Nucleotide-binding</keyword>
<dbReference type="GO" id="GO:0045910">
    <property type="term" value="P:negative regulation of DNA recombination"/>
    <property type="evidence" value="ECO:0007669"/>
    <property type="project" value="TreeGrafter"/>
</dbReference>
<reference evidence="20 21" key="1">
    <citation type="submission" date="2021-06" db="EMBL/GenBank/DDBJ databases">
        <title>Caerostris extrusa draft genome.</title>
        <authorList>
            <person name="Kono N."/>
            <person name="Arakawa K."/>
        </authorList>
    </citation>
    <scope>NUCLEOTIDE SEQUENCE [LARGE SCALE GENOMIC DNA]</scope>
</reference>
<evidence type="ECO:0000256" key="12">
    <source>
        <dbReference type="ARBA" id="ARBA00023204"/>
    </source>
</evidence>
<feature type="binding site" evidence="17">
    <location>
        <position position="165"/>
    </location>
    <ligand>
        <name>[4Fe-4S] cluster</name>
        <dbReference type="ChEBI" id="CHEBI:49883"/>
    </ligand>
</feature>
<name>A0AAV4TRW5_CAEEX</name>
<protein>
    <recommendedName>
        <fullName evidence="16 17">Regulator of telomere elongation helicase 1 homolog</fullName>
        <ecNumber evidence="17">5.6.2.-</ecNumber>
    </recommendedName>
</protein>
<evidence type="ECO:0000256" key="14">
    <source>
        <dbReference type="ARBA" id="ARBA00023242"/>
    </source>
</evidence>
<dbReference type="GO" id="GO:0016818">
    <property type="term" value="F:hydrolase activity, acting on acid anhydrides, in phosphorus-containing anhydrides"/>
    <property type="evidence" value="ECO:0007669"/>
    <property type="project" value="InterPro"/>
</dbReference>
<evidence type="ECO:0000256" key="15">
    <source>
        <dbReference type="ARBA" id="ARBA00049360"/>
    </source>
</evidence>
<keyword evidence="12 17" id="KW-0234">DNA repair</keyword>
<dbReference type="GO" id="GO:0003677">
    <property type="term" value="F:DNA binding"/>
    <property type="evidence" value="ECO:0007669"/>
    <property type="project" value="UniProtKB-UniRule"/>
</dbReference>
<dbReference type="InterPro" id="IPR006555">
    <property type="entry name" value="ATP-dep_Helicase_C"/>
</dbReference>
<evidence type="ECO:0000256" key="7">
    <source>
        <dbReference type="ARBA" id="ARBA00022806"/>
    </source>
</evidence>
<dbReference type="GO" id="GO:0005634">
    <property type="term" value="C:nucleus"/>
    <property type="evidence" value="ECO:0007669"/>
    <property type="project" value="UniProtKB-SubCell"/>
</dbReference>
<dbReference type="GO" id="GO:0046872">
    <property type="term" value="F:metal ion binding"/>
    <property type="evidence" value="ECO:0007669"/>
    <property type="project" value="UniProtKB-UniRule"/>
</dbReference>
<keyword evidence="5 17" id="KW-0227">DNA damage</keyword>
<comment type="subcellular location">
    <subcellularLocation>
        <location evidence="1 17">Nucleus</location>
    </subcellularLocation>
</comment>
<dbReference type="SMART" id="SM00491">
    <property type="entry name" value="HELICc2"/>
    <property type="match status" value="1"/>
</dbReference>
<dbReference type="GO" id="GO:0003678">
    <property type="term" value="F:DNA helicase activity"/>
    <property type="evidence" value="ECO:0007669"/>
    <property type="project" value="UniProtKB-UniRule"/>
</dbReference>
<dbReference type="SMART" id="SM00487">
    <property type="entry name" value="DEXDc"/>
    <property type="match status" value="1"/>
</dbReference>
<keyword evidence="3 17" id="KW-0479">Metal-binding</keyword>
<evidence type="ECO:0000256" key="13">
    <source>
        <dbReference type="ARBA" id="ARBA00023235"/>
    </source>
</evidence>
<evidence type="ECO:0000313" key="20">
    <source>
        <dbReference type="EMBL" id="GIY48246.1"/>
    </source>
</evidence>
<dbReference type="AlphaFoldDB" id="A0AAV4TRW5"/>
<keyword evidence="9 17" id="KW-0408">Iron</keyword>
<keyword evidence="21" id="KW-1185">Reference proteome</keyword>
<dbReference type="EMBL" id="BPLR01011689">
    <property type="protein sequence ID" value="GIY48246.1"/>
    <property type="molecule type" value="Genomic_DNA"/>
</dbReference>
<dbReference type="NCBIfam" id="TIGR00604">
    <property type="entry name" value="rad3"/>
    <property type="match status" value="1"/>
</dbReference>
<dbReference type="GO" id="GO:0006310">
    <property type="term" value="P:DNA recombination"/>
    <property type="evidence" value="ECO:0007669"/>
    <property type="project" value="InterPro"/>
</dbReference>
<evidence type="ECO:0000256" key="9">
    <source>
        <dbReference type="ARBA" id="ARBA00023004"/>
    </source>
</evidence>
<keyword evidence="10 17" id="KW-0411">Iron-sulfur</keyword>
<dbReference type="InterPro" id="IPR006554">
    <property type="entry name" value="Helicase-like_DEXD_c2"/>
</dbReference>
<dbReference type="HAMAP" id="MF_03065">
    <property type="entry name" value="RTEL1"/>
    <property type="match status" value="1"/>
</dbReference>
<evidence type="ECO:0000313" key="21">
    <source>
        <dbReference type="Proteomes" id="UP001054945"/>
    </source>
</evidence>
<comment type="function">
    <text evidence="17">A probable ATP-dependent DNA helicase implicated in DNA repair and the maintenance of genomic stability. Acts as an anti-recombinase to counteract toxic recombination and limit crossover during meiosis. Regulates meiotic recombination and crossover homeostasis by physically dissociating strand invasion events and thereby promotes noncrossover repair by meiotic synthesis dependent strand annealing (SDSA) as well as disassembly of D loop recombination intermediates.</text>
</comment>
<dbReference type="PANTHER" id="PTHR11472:SF34">
    <property type="entry name" value="REGULATOR OF TELOMERE ELONGATION HELICASE 1"/>
    <property type="match status" value="1"/>
</dbReference>
<feature type="region of interest" description="Disordered" evidence="18">
    <location>
        <begin position="783"/>
        <end position="803"/>
    </location>
</feature>
<sequence length="979" mass="110405">MDHCVINGVQVLFPFQPYSVQEEYMKKVIECLQKGVNAILESPTGTGKTLSLLCSSLAWLESYKAQQQLSIIQNSNNSNTGIFDDLKSVLNGLVGNWDSGSNFLSMERKYKTSDKNKRSHLVVMVPRIIYSSRTHSQLSQAVQELKRSNYKHVKSIVLGSRNQLCLHPEVSKAPNPTAKVYMCRSKIMSKTCPFYLNYEEKIASKSDYQDSSVLDIEDLMSLGKKCIVCPYYASRNLKSRADIIFTPYNYIIDPKSRRAHGIELQGNVVIIDEAHNIEGACEESMSFQLRSYDVALAITEITQTMEMIKDFDEKFSSSDTGAPDFTITDLSILKVMFCELEEVLDKEVSETSVKDGSKPGDYMTEILSKVELTANKKDVVLDLLDKVILYHSSKSDNPWASKGNGLQKFSDLLSVLFSRTNKGQSELDVKKEFATKYKIFLQYEIANKSQNASDPWAMSSSKKKKSWKLDCWCFSPELGMRDIVDHGVHSLILTSGTLSPLGPLISELGVSFPVQLENPHIIKDNQVFVGVVTCGPDNTPLNSSFQNRSNEKYIASLGRTICNFCRMIPDGLLVFFPSYSVMKSNVQWWEESGIWHSLSGLKPMFTEPQGRDAFQECIEKYYSTIQDPNSKGATLLAVCRGKVSEGLDFADENARAVVITGLPFPPFLDPRVKMKMDYLNTISKEKKSLCGNDWYMLQASRAVNQAIGRVIRHKEDFGAILLCDNRFKDKRIQSHLSKWIQGRIHVFDSFGPALKNLTSFFKGLDQLPKRSKPAMQGFQIGSSTYNTLSTQGNSPIPERNDRSMELSGDIFDSYKQNVKDSSEASTSKSNKLNSIFDVMESQSSSVQTYQPSPLARYSTSCYVNKDDDPKPSISDRSNNPKRRKINIALKQPFQEELKDTRPEMWKSYLLEIKTLFGVTEKYKNFCTTIKEFKTSKNVENFALSLKTLFATVPDKSRLLQTASLLVGPPDRDKFIALST</sequence>
<evidence type="ECO:0000256" key="4">
    <source>
        <dbReference type="ARBA" id="ARBA00022741"/>
    </source>
</evidence>
<dbReference type="CDD" id="cd18788">
    <property type="entry name" value="SF2_C_XPD"/>
    <property type="match status" value="1"/>
</dbReference>
<dbReference type="Pfam" id="PF23109">
    <property type="entry name" value="ARCH_RTEL1"/>
    <property type="match status" value="1"/>
</dbReference>
<feature type="domain" description="Helicase ATP-binding" evidence="19">
    <location>
        <begin position="7"/>
        <end position="319"/>
    </location>
</feature>
<dbReference type="GO" id="GO:0005524">
    <property type="term" value="F:ATP binding"/>
    <property type="evidence" value="ECO:0007669"/>
    <property type="project" value="UniProtKB-UniRule"/>
</dbReference>
<dbReference type="GO" id="GO:1904430">
    <property type="term" value="P:negative regulation of t-circle formation"/>
    <property type="evidence" value="ECO:0007669"/>
    <property type="project" value="TreeGrafter"/>
</dbReference>
<dbReference type="InterPro" id="IPR010614">
    <property type="entry name" value="RAD3-like_helicase_DEAD"/>
</dbReference>
<evidence type="ECO:0000256" key="18">
    <source>
        <dbReference type="SAM" id="MobiDB-lite"/>
    </source>
</evidence>
<proteinExistence type="inferred from homology"/>
<evidence type="ECO:0000259" key="19">
    <source>
        <dbReference type="PROSITE" id="PS51193"/>
    </source>
</evidence>
<evidence type="ECO:0000256" key="16">
    <source>
        <dbReference type="ARBA" id="ARBA00073810"/>
    </source>
</evidence>
<evidence type="ECO:0000256" key="6">
    <source>
        <dbReference type="ARBA" id="ARBA00022801"/>
    </source>
</evidence>